<evidence type="ECO:0000313" key="1">
    <source>
        <dbReference type="EMBL" id="NJP35778.1"/>
    </source>
</evidence>
<sequence>MARYAYDNAGRLRAVWDPRLDWNDAGTTRQLRETYDYTAGGILSVVKPVAEEPWQLSYTTIPGDPGAGRLHKVTRSALAAGTAVQTVVYKVPVSGTGAPYDLSPAQTSRWAQTEAPTDATAVFPANQVPTGDPAAGTLPSSYERATVTYLDANAREVNTATPGGHISASWYDQWGNTVRTLTAGNRVRALNASSTDDAAAESMLARSHSTLNIYSSDGQRLTNTLEPEHDVVLPDGVVVRGRTFTRNIYDEGAPTTGGPYNLITKQDVGVRWY</sequence>
<dbReference type="EMBL" id="JAATEO010000057">
    <property type="protein sequence ID" value="NJP35778.1"/>
    <property type="molecule type" value="Genomic_DNA"/>
</dbReference>
<name>A0ABX0ZFI2_9ACTN</name>
<accession>A0ABX0ZFI2</accession>
<evidence type="ECO:0000313" key="2">
    <source>
        <dbReference type="Proteomes" id="UP000783871"/>
    </source>
</evidence>
<organism evidence="1 2">
    <name type="scientific">Micromonospora thermarum</name>
    <dbReference type="NCBI Taxonomy" id="2720024"/>
    <lineage>
        <taxon>Bacteria</taxon>
        <taxon>Bacillati</taxon>
        <taxon>Actinomycetota</taxon>
        <taxon>Actinomycetes</taxon>
        <taxon>Micromonosporales</taxon>
        <taxon>Micromonosporaceae</taxon>
        <taxon>Micromonospora</taxon>
    </lineage>
</organism>
<keyword evidence="2" id="KW-1185">Reference proteome</keyword>
<reference evidence="1 2" key="1">
    <citation type="submission" date="2020-03" db="EMBL/GenBank/DDBJ databases">
        <title>WGS of actinomycetes isolated from Thailand.</title>
        <authorList>
            <person name="Thawai C."/>
        </authorList>
    </citation>
    <scope>NUCLEOTIDE SEQUENCE [LARGE SCALE GENOMIC DNA]</scope>
    <source>
        <strain evidence="1 2">HSS6-12</strain>
    </source>
</reference>
<feature type="non-terminal residue" evidence="1">
    <location>
        <position position="273"/>
    </location>
</feature>
<dbReference type="Proteomes" id="UP000783871">
    <property type="component" value="Unassembled WGS sequence"/>
</dbReference>
<evidence type="ECO:0008006" key="3">
    <source>
        <dbReference type="Google" id="ProtNLM"/>
    </source>
</evidence>
<protein>
    <recommendedName>
        <fullName evidence="3">YD repeat-containing protein</fullName>
    </recommendedName>
</protein>
<gene>
    <name evidence="1" type="ORF">HCJ94_28410</name>
</gene>
<proteinExistence type="predicted"/>
<comment type="caution">
    <text evidence="1">The sequence shown here is derived from an EMBL/GenBank/DDBJ whole genome shotgun (WGS) entry which is preliminary data.</text>
</comment>